<keyword evidence="1" id="KW-0812">Transmembrane</keyword>
<keyword evidence="1" id="KW-0472">Membrane</keyword>
<gene>
    <name evidence="2" type="ORF">GUJ93_ZPchr0011g26947</name>
</gene>
<sequence length="80" mass="9240">MLQNVMNSSLAYSVFVHMSCSANNAAVIFFFEQIVSMIIVTSDAVTLLYAPYFFHDIKFFEKRYSLNGKFMSSIYHSIVY</sequence>
<keyword evidence="1" id="KW-1133">Transmembrane helix</keyword>
<evidence type="ECO:0000256" key="1">
    <source>
        <dbReference type="SAM" id="Phobius"/>
    </source>
</evidence>
<keyword evidence="3" id="KW-1185">Reference proteome</keyword>
<comment type="caution">
    <text evidence="2">The sequence shown here is derived from an EMBL/GenBank/DDBJ whole genome shotgun (WGS) entry which is preliminary data.</text>
</comment>
<organism evidence="2 3">
    <name type="scientific">Zizania palustris</name>
    <name type="common">Northern wild rice</name>
    <dbReference type="NCBI Taxonomy" id="103762"/>
    <lineage>
        <taxon>Eukaryota</taxon>
        <taxon>Viridiplantae</taxon>
        <taxon>Streptophyta</taxon>
        <taxon>Embryophyta</taxon>
        <taxon>Tracheophyta</taxon>
        <taxon>Spermatophyta</taxon>
        <taxon>Magnoliopsida</taxon>
        <taxon>Liliopsida</taxon>
        <taxon>Poales</taxon>
        <taxon>Poaceae</taxon>
        <taxon>BOP clade</taxon>
        <taxon>Oryzoideae</taxon>
        <taxon>Oryzeae</taxon>
        <taxon>Zizaniinae</taxon>
        <taxon>Zizania</taxon>
    </lineage>
</organism>
<proteinExistence type="predicted"/>
<name>A0A8J6BK24_ZIZPA</name>
<evidence type="ECO:0000313" key="3">
    <source>
        <dbReference type="Proteomes" id="UP000729402"/>
    </source>
</evidence>
<accession>A0A8J6BK24</accession>
<dbReference type="Proteomes" id="UP000729402">
    <property type="component" value="Unassembled WGS sequence"/>
</dbReference>
<feature type="transmembrane region" description="Helical" evidence="1">
    <location>
        <begin position="34"/>
        <end position="54"/>
    </location>
</feature>
<dbReference type="EMBL" id="JAAALK010000081">
    <property type="protein sequence ID" value="KAG8089532.1"/>
    <property type="molecule type" value="Genomic_DNA"/>
</dbReference>
<reference evidence="2" key="1">
    <citation type="journal article" date="2021" name="bioRxiv">
        <title>Whole Genome Assembly and Annotation of Northern Wild Rice, Zizania palustris L., Supports a Whole Genome Duplication in the Zizania Genus.</title>
        <authorList>
            <person name="Haas M."/>
            <person name="Kono T."/>
            <person name="Macchietto M."/>
            <person name="Millas R."/>
            <person name="McGilp L."/>
            <person name="Shao M."/>
            <person name="Duquette J."/>
            <person name="Hirsch C.N."/>
            <person name="Kimball J."/>
        </authorList>
    </citation>
    <scope>NUCLEOTIDE SEQUENCE</scope>
    <source>
        <tissue evidence="2">Fresh leaf tissue</tissue>
    </source>
</reference>
<evidence type="ECO:0000313" key="2">
    <source>
        <dbReference type="EMBL" id="KAG8089532.1"/>
    </source>
</evidence>
<reference evidence="2" key="2">
    <citation type="submission" date="2021-02" db="EMBL/GenBank/DDBJ databases">
        <authorList>
            <person name="Kimball J.A."/>
            <person name="Haas M.W."/>
            <person name="Macchietto M."/>
            <person name="Kono T."/>
            <person name="Duquette J."/>
            <person name="Shao M."/>
        </authorList>
    </citation>
    <scope>NUCLEOTIDE SEQUENCE</scope>
    <source>
        <tissue evidence="2">Fresh leaf tissue</tissue>
    </source>
</reference>
<dbReference type="AlphaFoldDB" id="A0A8J6BK24"/>
<protein>
    <submittedName>
        <fullName evidence="2">Uncharacterized protein</fullName>
    </submittedName>
</protein>